<feature type="compositionally biased region" description="Polar residues" evidence="1">
    <location>
        <begin position="28"/>
        <end position="44"/>
    </location>
</feature>
<dbReference type="VEuPathDB" id="FungiDB:HMPREF1541_10686"/>
<protein>
    <submittedName>
        <fullName evidence="2">Uncharacterized protein</fullName>
    </submittedName>
</protein>
<reference evidence="2 3" key="1">
    <citation type="submission" date="2013-03" db="EMBL/GenBank/DDBJ databases">
        <title>The Genome Sequence of Phialophora europaea CBS 101466.</title>
        <authorList>
            <consortium name="The Broad Institute Genomics Platform"/>
            <person name="Cuomo C."/>
            <person name="de Hoog S."/>
            <person name="Gorbushina A."/>
            <person name="Walker B."/>
            <person name="Young S.K."/>
            <person name="Zeng Q."/>
            <person name="Gargeya S."/>
            <person name="Fitzgerald M."/>
            <person name="Haas B."/>
            <person name="Abouelleil A."/>
            <person name="Allen A.W."/>
            <person name="Alvarado L."/>
            <person name="Arachchi H.M."/>
            <person name="Berlin A.M."/>
            <person name="Chapman S.B."/>
            <person name="Gainer-Dewar J."/>
            <person name="Goldberg J."/>
            <person name="Griggs A."/>
            <person name="Gujja S."/>
            <person name="Hansen M."/>
            <person name="Howarth C."/>
            <person name="Imamovic A."/>
            <person name="Ireland A."/>
            <person name="Larimer J."/>
            <person name="McCowan C."/>
            <person name="Murphy C."/>
            <person name="Pearson M."/>
            <person name="Poon T.W."/>
            <person name="Priest M."/>
            <person name="Roberts A."/>
            <person name="Saif S."/>
            <person name="Shea T."/>
            <person name="Sisk P."/>
            <person name="Sykes S."/>
            <person name="Wortman J."/>
            <person name="Nusbaum C."/>
            <person name="Birren B."/>
        </authorList>
    </citation>
    <scope>NUCLEOTIDE SEQUENCE [LARGE SCALE GENOMIC DNA]</scope>
    <source>
        <strain evidence="2 3">CBS 101466</strain>
    </source>
</reference>
<feature type="compositionally biased region" description="Polar residues" evidence="1">
    <location>
        <begin position="342"/>
        <end position="356"/>
    </location>
</feature>
<feature type="compositionally biased region" description="Basic and acidic residues" evidence="1">
    <location>
        <begin position="94"/>
        <end position="105"/>
    </location>
</feature>
<dbReference type="EMBL" id="KI635846">
    <property type="protein sequence ID" value="ETN44136.1"/>
    <property type="molecule type" value="Genomic_DNA"/>
</dbReference>
<name>W2S5Z8_CYPE1</name>
<dbReference type="Proteomes" id="UP000030752">
    <property type="component" value="Unassembled WGS sequence"/>
</dbReference>
<dbReference type="OrthoDB" id="10684241at2759"/>
<organism evidence="2 3">
    <name type="scientific">Cyphellophora europaea (strain CBS 101466)</name>
    <name type="common">Phialophora europaea</name>
    <dbReference type="NCBI Taxonomy" id="1220924"/>
    <lineage>
        <taxon>Eukaryota</taxon>
        <taxon>Fungi</taxon>
        <taxon>Dikarya</taxon>
        <taxon>Ascomycota</taxon>
        <taxon>Pezizomycotina</taxon>
        <taxon>Eurotiomycetes</taxon>
        <taxon>Chaetothyriomycetidae</taxon>
        <taxon>Chaetothyriales</taxon>
        <taxon>Cyphellophoraceae</taxon>
        <taxon>Cyphellophora</taxon>
    </lineage>
</organism>
<dbReference type="GeneID" id="19978025"/>
<accession>W2S5Z8</accession>
<feature type="compositionally biased region" description="Polar residues" evidence="1">
    <location>
        <begin position="166"/>
        <end position="177"/>
    </location>
</feature>
<dbReference type="RefSeq" id="XP_008713578.1">
    <property type="nucleotide sequence ID" value="XM_008715356.1"/>
</dbReference>
<feature type="compositionally biased region" description="Basic and acidic residues" evidence="1">
    <location>
        <begin position="316"/>
        <end position="336"/>
    </location>
</feature>
<sequence length="410" mass="44967">MYDGSQAMGSQPDSTLEESAAAPAPIVAQSSEPKSSENKLNIASQLKAAASTVVTKMKPGGSEKQSQSVQPQDHVSDSVEPNTTGIEGMIHSLGSREDGPRRVATDEESAVPGGHESTVQQAVVTPTQHTPRRPQPSVRETTRDGVPIRMRQRSGVWVENVEGADLSSTQDQQQNMPEGQPIAEREAEDVPEIQIPEDPWNNLPPYIWLENDNPGKTSSNAPRPATAQRRQQETEYWAREQVRFQNTGRPRRGHTRSKSGSDTRSAQRQSPSSSTQTRPLTPHGRGNNFDLGPGIAPYYYEKGKLLQNKNHPAARHHSDDLTDKPSSRSSSDKPSRSDSSPNTSLTTYRSRPSPSSKPVEIKGDPDTFPPHIQAKIAESAAAVEQLVYGLPRKERISARRFQIEGLDTSR</sequence>
<dbReference type="HOGENOM" id="CLU_670882_0_0_1"/>
<evidence type="ECO:0000313" key="2">
    <source>
        <dbReference type="EMBL" id="ETN44136.1"/>
    </source>
</evidence>
<evidence type="ECO:0000313" key="3">
    <source>
        <dbReference type="Proteomes" id="UP000030752"/>
    </source>
</evidence>
<feature type="compositionally biased region" description="Low complexity" evidence="1">
    <location>
        <begin position="263"/>
        <end position="282"/>
    </location>
</feature>
<dbReference type="InParanoid" id="W2S5Z8"/>
<feature type="region of interest" description="Disordered" evidence="1">
    <location>
        <begin position="1"/>
        <end position="370"/>
    </location>
</feature>
<dbReference type="AlphaFoldDB" id="W2S5Z8"/>
<feature type="compositionally biased region" description="Polar residues" evidence="1">
    <location>
        <begin position="63"/>
        <end position="85"/>
    </location>
</feature>
<proteinExistence type="predicted"/>
<feature type="compositionally biased region" description="Basic and acidic residues" evidence="1">
    <location>
        <begin position="230"/>
        <end position="242"/>
    </location>
</feature>
<keyword evidence="3" id="KW-1185">Reference proteome</keyword>
<evidence type="ECO:0000256" key="1">
    <source>
        <dbReference type="SAM" id="MobiDB-lite"/>
    </source>
</evidence>
<gene>
    <name evidence="2" type="ORF">HMPREF1541_10686</name>
</gene>